<keyword evidence="2" id="KW-1185">Reference proteome</keyword>
<organism evidence="1 2">
    <name type="scientific">Pluteus cervinus</name>
    <dbReference type="NCBI Taxonomy" id="181527"/>
    <lineage>
        <taxon>Eukaryota</taxon>
        <taxon>Fungi</taxon>
        <taxon>Dikarya</taxon>
        <taxon>Basidiomycota</taxon>
        <taxon>Agaricomycotina</taxon>
        <taxon>Agaricomycetes</taxon>
        <taxon>Agaricomycetidae</taxon>
        <taxon>Agaricales</taxon>
        <taxon>Pluteineae</taxon>
        <taxon>Pluteaceae</taxon>
        <taxon>Pluteus</taxon>
    </lineage>
</organism>
<evidence type="ECO:0000313" key="2">
    <source>
        <dbReference type="Proteomes" id="UP000308600"/>
    </source>
</evidence>
<dbReference type="EMBL" id="ML208315">
    <property type="protein sequence ID" value="TFK70281.1"/>
    <property type="molecule type" value="Genomic_DNA"/>
</dbReference>
<protein>
    <submittedName>
        <fullName evidence="1">Uncharacterized protein</fullName>
    </submittedName>
</protein>
<proteinExistence type="predicted"/>
<name>A0ACD3AWY1_9AGAR</name>
<dbReference type="Proteomes" id="UP000308600">
    <property type="component" value="Unassembled WGS sequence"/>
</dbReference>
<reference evidence="1 2" key="1">
    <citation type="journal article" date="2019" name="Nat. Ecol. Evol.">
        <title>Megaphylogeny resolves global patterns of mushroom evolution.</title>
        <authorList>
            <person name="Varga T."/>
            <person name="Krizsan K."/>
            <person name="Foldi C."/>
            <person name="Dima B."/>
            <person name="Sanchez-Garcia M."/>
            <person name="Sanchez-Ramirez S."/>
            <person name="Szollosi G.J."/>
            <person name="Szarkandi J.G."/>
            <person name="Papp V."/>
            <person name="Albert L."/>
            <person name="Andreopoulos W."/>
            <person name="Angelini C."/>
            <person name="Antonin V."/>
            <person name="Barry K.W."/>
            <person name="Bougher N.L."/>
            <person name="Buchanan P."/>
            <person name="Buyck B."/>
            <person name="Bense V."/>
            <person name="Catcheside P."/>
            <person name="Chovatia M."/>
            <person name="Cooper J."/>
            <person name="Damon W."/>
            <person name="Desjardin D."/>
            <person name="Finy P."/>
            <person name="Geml J."/>
            <person name="Haridas S."/>
            <person name="Hughes K."/>
            <person name="Justo A."/>
            <person name="Karasinski D."/>
            <person name="Kautmanova I."/>
            <person name="Kiss B."/>
            <person name="Kocsube S."/>
            <person name="Kotiranta H."/>
            <person name="LaButti K.M."/>
            <person name="Lechner B.E."/>
            <person name="Liimatainen K."/>
            <person name="Lipzen A."/>
            <person name="Lukacs Z."/>
            <person name="Mihaltcheva S."/>
            <person name="Morgado L.N."/>
            <person name="Niskanen T."/>
            <person name="Noordeloos M.E."/>
            <person name="Ohm R.A."/>
            <person name="Ortiz-Santana B."/>
            <person name="Ovrebo C."/>
            <person name="Racz N."/>
            <person name="Riley R."/>
            <person name="Savchenko A."/>
            <person name="Shiryaev A."/>
            <person name="Soop K."/>
            <person name="Spirin V."/>
            <person name="Szebenyi C."/>
            <person name="Tomsovsky M."/>
            <person name="Tulloss R.E."/>
            <person name="Uehling J."/>
            <person name="Grigoriev I.V."/>
            <person name="Vagvolgyi C."/>
            <person name="Papp T."/>
            <person name="Martin F.M."/>
            <person name="Miettinen O."/>
            <person name="Hibbett D.S."/>
            <person name="Nagy L.G."/>
        </authorList>
    </citation>
    <scope>NUCLEOTIDE SEQUENCE [LARGE SCALE GENOMIC DNA]</scope>
    <source>
        <strain evidence="1 2">NL-1719</strain>
    </source>
</reference>
<accession>A0ACD3AWY1</accession>
<evidence type="ECO:0000313" key="1">
    <source>
        <dbReference type="EMBL" id="TFK70281.1"/>
    </source>
</evidence>
<gene>
    <name evidence="1" type="ORF">BDN72DRAFT_546450</name>
</gene>
<sequence length="110" mass="12542">MMHCCLPLDMRHGRYHLFSILPEHTFGSSGFQPLVMLDVWMLGVFIEALVRRPLGLVLMTISIPFYSMFHSVTQIYVTQMSRMLAMLLIMTFLIIAKIISIVLVERGAPG</sequence>